<dbReference type="VEuPathDB" id="FungiDB:PHYBLDRAFT_169273"/>
<organism evidence="3 4">
    <name type="scientific">Phycomyces blakesleeanus (strain ATCC 8743b / DSM 1359 / FGSC 10004 / NBRC 33097 / NRRL 1555)</name>
    <dbReference type="NCBI Taxonomy" id="763407"/>
    <lineage>
        <taxon>Eukaryota</taxon>
        <taxon>Fungi</taxon>
        <taxon>Fungi incertae sedis</taxon>
        <taxon>Mucoromycota</taxon>
        <taxon>Mucoromycotina</taxon>
        <taxon>Mucoromycetes</taxon>
        <taxon>Mucorales</taxon>
        <taxon>Phycomycetaceae</taxon>
        <taxon>Phycomyces</taxon>
    </lineage>
</organism>
<evidence type="ECO:0000313" key="4">
    <source>
        <dbReference type="Proteomes" id="UP000077315"/>
    </source>
</evidence>
<accession>A0A162X7R1</accession>
<evidence type="ECO:0000256" key="2">
    <source>
        <dbReference type="SAM" id="Phobius"/>
    </source>
</evidence>
<dbReference type="AlphaFoldDB" id="A0A162X7R1"/>
<dbReference type="Proteomes" id="UP000077315">
    <property type="component" value="Unassembled WGS sequence"/>
</dbReference>
<feature type="transmembrane region" description="Helical" evidence="2">
    <location>
        <begin position="299"/>
        <end position="318"/>
    </location>
</feature>
<keyword evidence="4" id="KW-1185">Reference proteome</keyword>
<protein>
    <submittedName>
        <fullName evidence="3">Uncharacterized protein</fullName>
    </submittedName>
</protein>
<feature type="compositionally biased region" description="Low complexity" evidence="1">
    <location>
        <begin position="277"/>
        <end position="288"/>
    </location>
</feature>
<reference evidence="4" key="1">
    <citation type="submission" date="2015-06" db="EMBL/GenBank/DDBJ databases">
        <title>Expansion of signal transduction pathways in fungi by whole-genome duplication.</title>
        <authorList>
            <consortium name="DOE Joint Genome Institute"/>
            <person name="Corrochano L.M."/>
            <person name="Kuo A."/>
            <person name="Marcet-Houben M."/>
            <person name="Polaino S."/>
            <person name="Salamov A."/>
            <person name="Villalobos J.M."/>
            <person name="Alvarez M.I."/>
            <person name="Avalos J."/>
            <person name="Benito E.P."/>
            <person name="Benoit I."/>
            <person name="Burger G."/>
            <person name="Camino L.P."/>
            <person name="Canovas D."/>
            <person name="Cerda-Olmedo E."/>
            <person name="Cheng J.-F."/>
            <person name="Dominguez A."/>
            <person name="Elias M."/>
            <person name="Eslava A.P."/>
            <person name="Glaser F."/>
            <person name="Grimwood J."/>
            <person name="Gutierrez G."/>
            <person name="Heitman J."/>
            <person name="Henrissat B."/>
            <person name="Iturriaga E.A."/>
            <person name="Lang B.F."/>
            <person name="Lavin J.L."/>
            <person name="Lee S."/>
            <person name="Li W."/>
            <person name="Lindquist E."/>
            <person name="Lopez-Garcia S."/>
            <person name="Luque E.M."/>
            <person name="Marcos A.T."/>
            <person name="Martin J."/>
            <person name="McCluskey K."/>
            <person name="Medina H.R."/>
            <person name="Miralles-Duran A."/>
            <person name="Miyazaki A."/>
            <person name="Munoz-Torres E."/>
            <person name="Oguiza J.A."/>
            <person name="Ohm R."/>
            <person name="Olmedo M."/>
            <person name="Orejas M."/>
            <person name="Ortiz-Castellanos L."/>
            <person name="Pisabarro A.G."/>
            <person name="Rodriguez-Romero J."/>
            <person name="Ruiz-Herrera J."/>
            <person name="Ruiz-Vazquez R."/>
            <person name="Sanz C."/>
            <person name="Schackwitz W."/>
            <person name="Schmutz J."/>
            <person name="Shahriari M."/>
            <person name="Shelest E."/>
            <person name="Silva-Franco F."/>
            <person name="Soanes D."/>
            <person name="Syed K."/>
            <person name="Tagua V.G."/>
            <person name="Talbot N.J."/>
            <person name="Thon M."/>
            <person name="De vries R.P."/>
            <person name="Wiebenga A."/>
            <person name="Yadav J.S."/>
            <person name="Braun E.L."/>
            <person name="Baker S."/>
            <person name="Garre V."/>
            <person name="Horwitz B."/>
            <person name="Torres-Martinez S."/>
            <person name="Idnurm A."/>
            <person name="Herrera-Estrella A."/>
            <person name="Gabaldon T."/>
            <person name="Grigoriev I.V."/>
        </authorList>
    </citation>
    <scope>NUCLEOTIDE SEQUENCE [LARGE SCALE GENOMIC DNA]</scope>
    <source>
        <strain evidence="4">NRRL 1555(-)</strain>
    </source>
</reference>
<dbReference type="EMBL" id="KV440982">
    <property type="protein sequence ID" value="OAD73015.1"/>
    <property type="molecule type" value="Genomic_DNA"/>
</dbReference>
<keyword evidence="2" id="KW-1133">Transmembrane helix</keyword>
<proteinExistence type="predicted"/>
<gene>
    <name evidence="3" type="ORF">PHYBLDRAFT_169273</name>
</gene>
<evidence type="ECO:0000313" key="3">
    <source>
        <dbReference type="EMBL" id="OAD73015.1"/>
    </source>
</evidence>
<keyword evidence="2" id="KW-0472">Membrane</keyword>
<dbReference type="OrthoDB" id="2372984at2759"/>
<dbReference type="GeneID" id="28996939"/>
<keyword evidence="2" id="KW-0812">Transmembrane</keyword>
<name>A0A162X7R1_PHYB8</name>
<dbReference type="InParanoid" id="A0A162X7R1"/>
<evidence type="ECO:0000256" key="1">
    <source>
        <dbReference type="SAM" id="MobiDB-lite"/>
    </source>
</evidence>
<dbReference type="RefSeq" id="XP_018291055.1">
    <property type="nucleotide sequence ID" value="XM_018436033.1"/>
</dbReference>
<sequence length="320" mass="35265">MQLVLDSTLYRVLFQYNAARTYTLGLSLFVANNGILTMDLRHEQVFILYNYLLELLNIITILNTIMRLVLLLLASSINFGISHASFEKRQSVQPIPIPGPNPGNRPVSPILESSAVTYLNFDENTKATMIFWQLQDYIEYDFYIEVSKSDGACISWDARFIKEGDGSPLSCESMKSVECETSISLDVCRVGPTGFGKCSSPIGKTGIDLKVYYDQRRIRIDSGRSTEFNLHPGDPLSIAGLSIVAAYSPKDNSSQKLACGIVQLGQGTFGNFTIGTSESENPEAPENSDVSGTTNDGRVNNITGITSVLLLVAMLYYVEF</sequence>
<feature type="transmembrane region" description="Helical" evidence="2">
    <location>
        <begin position="58"/>
        <end position="81"/>
    </location>
</feature>
<feature type="region of interest" description="Disordered" evidence="1">
    <location>
        <begin position="276"/>
        <end position="297"/>
    </location>
</feature>
<feature type="transmembrane region" description="Helical" evidence="2">
    <location>
        <begin position="21"/>
        <end position="38"/>
    </location>
</feature>